<dbReference type="InterPro" id="IPR036641">
    <property type="entry name" value="HPT_dom_sf"/>
</dbReference>
<proteinExistence type="predicted"/>
<evidence type="ECO:0008006" key="2">
    <source>
        <dbReference type="Google" id="ProtNLM"/>
    </source>
</evidence>
<organism evidence="1">
    <name type="scientific">OCS116 cluster bacterium</name>
    <dbReference type="NCBI Taxonomy" id="2030921"/>
    <lineage>
        <taxon>Bacteria</taxon>
        <taxon>Pseudomonadati</taxon>
        <taxon>Pseudomonadota</taxon>
        <taxon>Alphaproteobacteria</taxon>
        <taxon>OCS116 cluster</taxon>
    </lineage>
</organism>
<protein>
    <recommendedName>
        <fullName evidence="2">HPt domain-containing protein</fullName>
    </recommendedName>
</protein>
<dbReference type="GO" id="GO:0000160">
    <property type="term" value="P:phosphorelay signal transduction system"/>
    <property type="evidence" value="ECO:0007669"/>
    <property type="project" value="InterPro"/>
</dbReference>
<reference key="1">
    <citation type="submission" date="2017-08" db="EMBL/GenBank/DDBJ databases">
        <title>A dynamic microbial community with high functional redundancy inhabits the cold, oxic subseafloor aquifer.</title>
        <authorList>
            <person name="Tully B.J."/>
            <person name="Wheat C.G."/>
            <person name="Glazer B.T."/>
            <person name="Huber J.A."/>
        </authorList>
    </citation>
    <scope>NUCLEOTIDE SEQUENCE [LARGE SCALE GENOMIC DNA]</scope>
</reference>
<dbReference type="EMBL" id="NVUS01000003">
    <property type="protein sequence ID" value="PCJ02979.1"/>
    <property type="molecule type" value="Genomic_DNA"/>
</dbReference>
<comment type="caution">
    <text evidence="1">The sequence shown here is derived from an EMBL/GenBank/DDBJ whole genome shotgun (WGS) entry which is preliminary data.</text>
</comment>
<sequence length="183" mass="20290">MSDKAASTLDKKSYGMIIPPNNLKKKVKITIVKDGTETEAIDNADAAMDAMGDKFKEWLEDEVSKFDKCRNDMCANPNAENMAALHIVAHDVKGQAQTMGFPLITLVSASLCKLIEVWNNVETFPLDLLNNHVDSIKVMLAQDIKEKDHPIGKKLTDKLINTVFDFADEIAAKKKADEAEQPD</sequence>
<accession>A0A2A4Z770</accession>
<name>A0A2A4Z770_9PROT</name>
<dbReference type="Gene3D" id="1.20.120.160">
    <property type="entry name" value="HPT domain"/>
    <property type="match status" value="1"/>
</dbReference>
<evidence type="ECO:0000313" key="1">
    <source>
        <dbReference type="EMBL" id="PCJ02979.1"/>
    </source>
</evidence>
<gene>
    <name evidence="1" type="ORF">COB13_03280</name>
</gene>
<dbReference type="AlphaFoldDB" id="A0A2A4Z770"/>
<dbReference type="SUPFAM" id="SSF47226">
    <property type="entry name" value="Histidine-containing phosphotransfer domain, HPT domain"/>
    <property type="match status" value="1"/>
</dbReference>
<reference evidence="1" key="2">
    <citation type="journal article" date="2018" name="ISME J.">
        <title>A dynamic microbial community with high functional redundancy inhabits the cold, oxic subseafloor aquifer.</title>
        <authorList>
            <person name="Tully B.J."/>
            <person name="Wheat C.G."/>
            <person name="Glazer B.T."/>
            <person name="Huber J.A."/>
        </authorList>
    </citation>
    <scope>NUCLEOTIDE SEQUENCE</scope>
    <source>
        <strain evidence="1">NORP83</strain>
    </source>
</reference>